<evidence type="ECO:0000259" key="4">
    <source>
        <dbReference type="Pfam" id="PF00689"/>
    </source>
</evidence>
<feature type="transmembrane region" description="Helical" evidence="3">
    <location>
        <begin position="162"/>
        <end position="181"/>
    </location>
</feature>
<keyword evidence="2" id="KW-1003">Cell membrane</keyword>
<name>X1RI87_9ZZZZ</name>
<feature type="transmembrane region" description="Helical" evidence="3">
    <location>
        <begin position="64"/>
        <end position="86"/>
    </location>
</feature>
<keyword evidence="3" id="KW-0812">Transmembrane</keyword>
<proteinExistence type="predicted"/>
<feature type="transmembrane region" description="Helical" evidence="3">
    <location>
        <begin position="92"/>
        <end position="110"/>
    </location>
</feature>
<dbReference type="EMBL" id="BARV01036570">
    <property type="protein sequence ID" value="GAI55289.1"/>
    <property type="molecule type" value="Genomic_DNA"/>
</dbReference>
<reference evidence="5" key="1">
    <citation type="journal article" date="2014" name="Front. Microbiol.">
        <title>High frequency of phylogenetically diverse reductive dehalogenase-homologous genes in deep subseafloor sedimentary metagenomes.</title>
        <authorList>
            <person name="Kawai M."/>
            <person name="Futagami T."/>
            <person name="Toyoda A."/>
            <person name="Takaki Y."/>
            <person name="Nishi S."/>
            <person name="Hori S."/>
            <person name="Arai W."/>
            <person name="Tsubouchi T."/>
            <person name="Morono Y."/>
            <person name="Uchiyama I."/>
            <person name="Ito T."/>
            <person name="Fujiyama A."/>
            <person name="Inagaki F."/>
            <person name="Takami H."/>
        </authorList>
    </citation>
    <scope>NUCLEOTIDE SEQUENCE</scope>
    <source>
        <strain evidence="5">Expedition CK06-06</strain>
    </source>
</reference>
<dbReference type="PANTHER" id="PTHR43294:SF21">
    <property type="entry name" value="CATION TRANSPORTING ATPASE"/>
    <property type="match status" value="1"/>
</dbReference>
<organism evidence="5">
    <name type="scientific">marine sediment metagenome</name>
    <dbReference type="NCBI Taxonomy" id="412755"/>
    <lineage>
        <taxon>unclassified sequences</taxon>
        <taxon>metagenomes</taxon>
        <taxon>ecological metagenomes</taxon>
    </lineage>
</organism>
<evidence type="ECO:0000313" key="5">
    <source>
        <dbReference type="EMBL" id="GAI55289.1"/>
    </source>
</evidence>
<dbReference type="InterPro" id="IPR023298">
    <property type="entry name" value="ATPase_P-typ_TM_dom_sf"/>
</dbReference>
<keyword evidence="3" id="KW-1133">Transmembrane helix</keyword>
<comment type="subcellular location">
    <subcellularLocation>
        <location evidence="1">Cell membrane</location>
        <topology evidence="1">Multi-pass membrane protein</topology>
    </subcellularLocation>
</comment>
<dbReference type="SUPFAM" id="SSF81665">
    <property type="entry name" value="Calcium ATPase, transmembrane domain M"/>
    <property type="match status" value="1"/>
</dbReference>
<dbReference type="Gene3D" id="1.20.1110.10">
    <property type="entry name" value="Calcium-transporting ATPase, transmembrane domain"/>
    <property type="match status" value="2"/>
</dbReference>
<dbReference type="InterPro" id="IPR050510">
    <property type="entry name" value="Cation_transp_ATPase_P-type"/>
</dbReference>
<protein>
    <recommendedName>
        <fullName evidence="4">Cation-transporting P-type ATPase C-terminal domain-containing protein</fullName>
    </recommendedName>
</protein>
<evidence type="ECO:0000256" key="3">
    <source>
        <dbReference type="SAM" id="Phobius"/>
    </source>
</evidence>
<evidence type="ECO:0000256" key="1">
    <source>
        <dbReference type="ARBA" id="ARBA00004651"/>
    </source>
</evidence>
<feature type="transmembrane region" description="Helical" evidence="3">
    <location>
        <begin position="131"/>
        <end position="150"/>
    </location>
</feature>
<keyword evidence="3" id="KW-0472">Membrane</keyword>
<evidence type="ECO:0000256" key="2">
    <source>
        <dbReference type="ARBA" id="ARBA00022475"/>
    </source>
</evidence>
<accession>X1RI87</accession>
<sequence>IGILFATQLGLPAGAVLLTAVQILYVNLLTDGLPAIALALEPIELGVMKRRPRRRGEGVFTPTVLRFIGVGGVWSCVMCLGTFLWAMHSGRSFLEAQTMCFVTLVLIQFVKAFNFRSLEESIFKMSPFTNNWLIGANLIGCILLVLIIYLPSLQKPFGTYPLSIEDWVVVVLATLTVFVVLEITKSINRYLSPPGR</sequence>
<feature type="domain" description="Cation-transporting P-type ATPase C-terminal" evidence="4">
    <location>
        <begin position="16"/>
        <end position="186"/>
    </location>
</feature>
<dbReference type="Pfam" id="PF00689">
    <property type="entry name" value="Cation_ATPase_C"/>
    <property type="match status" value="1"/>
</dbReference>
<dbReference type="InterPro" id="IPR006068">
    <property type="entry name" value="ATPase_P-typ_cation-transptr_C"/>
</dbReference>
<gene>
    <name evidence="5" type="ORF">S06H3_56795</name>
</gene>
<comment type="caution">
    <text evidence="5">The sequence shown here is derived from an EMBL/GenBank/DDBJ whole genome shotgun (WGS) entry which is preliminary data.</text>
</comment>
<dbReference type="PANTHER" id="PTHR43294">
    <property type="entry name" value="SODIUM/POTASSIUM-TRANSPORTING ATPASE SUBUNIT ALPHA"/>
    <property type="match status" value="1"/>
</dbReference>
<dbReference type="GO" id="GO:0005886">
    <property type="term" value="C:plasma membrane"/>
    <property type="evidence" value="ECO:0007669"/>
    <property type="project" value="UniProtKB-SubCell"/>
</dbReference>
<feature type="non-terminal residue" evidence="5">
    <location>
        <position position="1"/>
    </location>
</feature>
<dbReference type="AlphaFoldDB" id="X1RI87"/>